<dbReference type="GO" id="GO:0006865">
    <property type="term" value="P:amino acid transport"/>
    <property type="evidence" value="ECO:0007669"/>
    <property type="project" value="UniProtKB-KW"/>
</dbReference>
<feature type="transmembrane region" description="Helical" evidence="8">
    <location>
        <begin position="185"/>
        <end position="207"/>
    </location>
</feature>
<sequence length="244" mass="26100">MNPHPGFLGSLTSGSLWAAAWTTIWLAVVAQLLGLVIGLVMAPLRRSRLAPLRWVSAAYVWFFRGSPELLQILAWYSVLPLVGVDLPVIAVGILGLGVNEGARMTEIVRGALSSVDSGQTDAARVLGLGPWATARWVVLPQAARLIIGPLGNQMNYMFKTTSLVAFIGIVELLRETQQAAQFTNAPLAVYLATATVYLAITSVWGALQRFVEQRVAAGKAAVGPGRVLARRRLSGLIEIPGAHL</sequence>
<keyword evidence="3" id="KW-1003">Cell membrane</keyword>
<accession>A0A917SVX8</accession>
<evidence type="ECO:0000256" key="1">
    <source>
        <dbReference type="ARBA" id="ARBA00004651"/>
    </source>
</evidence>
<organism evidence="10 11">
    <name type="scientific">Nakamurella endophytica</name>
    <dbReference type="NCBI Taxonomy" id="1748367"/>
    <lineage>
        <taxon>Bacteria</taxon>
        <taxon>Bacillati</taxon>
        <taxon>Actinomycetota</taxon>
        <taxon>Actinomycetes</taxon>
        <taxon>Nakamurellales</taxon>
        <taxon>Nakamurellaceae</taxon>
        <taxon>Nakamurella</taxon>
    </lineage>
</organism>
<dbReference type="GO" id="GO:0043190">
    <property type="term" value="C:ATP-binding cassette (ABC) transporter complex"/>
    <property type="evidence" value="ECO:0007669"/>
    <property type="project" value="InterPro"/>
</dbReference>
<evidence type="ECO:0000256" key="8">
    <source>
        <dbReference type="RuleBase" id="RU363032"/>
    </source>
</evidence>
<dbReference type="PANTHER" id="PTHR30614:SF0">
    <property type="entry name" value="L-CYSTINE TRANSPORT SYSTEM PERMEASE PROTEIN TCYL"/>
    <property type="match status" value="1"/>
</dbReference>
<dbReference type="PROSITE" id="PS50928">
    <property type="entry name" value="ABC_TM1"/>
    <property type="match status" value="1"/>
</dbReference>
<evidence type="ECO:0000256" key="7">
    <source>
        <dbReference type="ARBA" id="ARBA00023136"/>
    </source>
</evidence>
<proteinExistence type="inferred from homology"/>
<keyword evidence="2 8" id="KW-0813">Transport</keyword>
<keyword evidence="11" id="KW-1185">Reference proteome</keyword>
<dbReference type="AlphaFoldDB" id="A0A917SVX8"/>
<dbReference type="CDD" id="cd06261">
    <property type="entry name" value="TM_PBP2"/>
    <property type="match status" value="1"/>
</dbReference>
<keyword evidence="6 8" id="KW-1133">Transmembrane helix</keyword>
<evidence type="ECO:0000256" key="3">
    <source>
        <dbReference type="ARBA" id="ARBA00022475"/>
    </source>
</evidence>
<evidence type="ECO:0000256" key="5">
    <source>
        <dbReference type="ARBA" id="ARBA00022970"/>
    </source>
</evidence>
<dbReference type="InterPro" id="IPR000515">
    <property type="entry name" value="MetI-like"/>
</dbReference>
<dbReference type="InterPro" id="IPR043429">
    <property type="entry name" value="ArtM/GltK/GlnP/TcyL/YhdX-like"/>
</dbReference>
<keyword evidence="7 8" id="KW-0472">Membrane</keyword>
<reference evidence="10" key="2">
    <citation type="submission" date="2020-09" db="EMBL/GenBank/DDBJ databases">
        <authorList>
            <person name="Sun Q."/>
            <person name="Zhou Y."/>
        </authorList>
    </citation>
    <scope>NUCLEOTIDE SEQUENCE</scope>
    <source>
        <strain evidence="10">CGMCC 4.7308</strain>
    </source>
</reference>
<comment type="similarity">
    <text evidence="8">Belongs to the binding-protein-dependent transport system permease family.</text>
</comment>
<keyword evidence="5" id="KW-0029">Amino-acid transport</keyword>
<comment type="caution">
    <text evidence="10">The sequence shown here is derived from an EMBL/GenBank/DDBJ whole genome shotgun (WGS) entry which is preliminary data.</text>
</comment>
<evidence type="ECO:0000313" key="11">
    <source>
        <dbReference type="Proteomes" id="UP000655208"/>
    </source>
</evidence>
<evidence type="ECO:0000256" key="2">
    <source>
        <dbReference type="ARBA" id="ARBA00022448"/>
    </source>
</evidence>
<dbReference type="EMBL" id="BMNA01000003">
    <property type="protein sequence ID" value="GGL98113.1"/>
    <property type="molecule type" value="Genomic_DNA"/>
</dbReference>
<dbReference type="InterPro" id="IPR035906">
    <property type="entry name" value="MetI-like_sf"/>
</dbReference>
<protein>
    <submittedName>
        <fullName evidence="10">ABC transporter permease</fullName>
    </submittedName>
</protein>
<evidence type="ECO:0000259" key="9">
    <source>
        <dbReference type="PROSITE" id="PS50928"/>
    </source>
</evidence>
<dbReference type="Pfam" id="PF00528">
    <property type="entry name" value="BPD_transp_1"/>
    <property type="match status" value="1"/>
</dbReference>
<dbReference type="Proteomes" id="UP000655208">
    <property type="component" value="Unassembled WGS sequence"/>
</dbReference>
<gene>
    <name evidence="10" type="ORF">GCM10011594_17500</name>
</gene>
<keyword evidence="4 8" id="KW-0812">Transmembrane</keyword>
<dbReference type="InterPro" id="IPR010065">
    <property type="entry name" value="AA_ABC_transptr_permease_3TM"/>
</dbReference>
<evidence type="ECO:0000313" key="10">
    <source>
        <dbReference type="EMBL" id="GGL98113.1"/>
    </source>
</evidence>
<dbReference type="Gene3D" id="1.10.3720.10">
    <property type="entry name" value="MetI-like"/>
    <property type="match status" value="1"/>
</dbReference>
<comment type="subcellular location">
    <subcellularLocation>
        <location evidence="1 8">Cell membrane</location>
        <topology evidence="1 8">Multi-pass membrane protein</topology>
    </subcellularLocation>
</comment>
<dbReference type="SUPFAM" id="SSF161098">
    <property type="entry name" value="MetI-like"/>
    <property type="match status" value="1"/>
</dbReference>
<feature type="domain" description="ABC transmembrane type-1" evidence="9">
    <location>
        <begin position="20"/>
        <end position="208"/>
    </location>
</feature>
<reference evidence="10" key="1">
    <citation type="journal article" date="2014" name="Int. J. Syst. Evol. Microbiol.">
        <title>Complete genome sequence of Corynebacterium casei LMG S-19264T (=DSM 44701T), isolated from a smear-ripened cheese.</title>
        <authorList>
            <consortium name="US DOE Joint Genome Institute (JGI-PGF)"/>
            <person name="Walter F."/>
            <person name="Albersmeier A."/>
            <person name="Kalinowski J."/>
            <person name="Ruckert C."/>
        </authorList>
    </citation>
    <scope>NUCLEOTIDE SEQUENCE</scope>
    <source>
        <strain evidence="10">CGMCC 4.7308</strain>
    </source>
</reference>
<name>A0A917SVX8_9ACTN</name>
<evidence type="ECO:0000256" key="4">
    <source>
        <dbReference type="ARBA" id="ARBA00022692"/>
    </source>
</evidence>
<dbReference type="PANTHER" id="PTHR30614">
    <property type="entry name" value="MEMBRANE COMPONENT OF AMINO ACID ABC TRANSPORTER"/>
    <property type="match status" value="1"/>
</dbReference>
<dbReference type="NCBIfam" id="TIGR01726">
    <property type="entry name" value="HEQRo_perm_3TM"/>
    <property type="match status" value="1"/>
</dbReference>
<dbReference type="GO" id="GO:0022857">
    <property type="term" value="F:transmembrane transporter activity"/>
    <property type="evidence" value="ECO:0007669"/>
    <property type="project" value="InterPro"/>
</dbReference>
<dbReference type="RefSeq" id="WP_188941131.1">
    <property type="nucleotide sequence ID" value="NZ_BMNA01000003.1"/>
</dbReference>
<feature type="transmembrane region" description="Helical" evidence="8">
    <location>
        <begin position="20"/>
        <end position="44"/>
    </location>
</feature>
<feature type="transmembrane region" description="Helical" evidence="8">
    <location>
        <begin position="73"/>
        <end position="96"/>
    </location>
</feature>
<evidence type="ECO:0000256" key="6">
    <source>
        <dbReference type="ARBA" id="ARBA00022989"/>
    </source>
</evidence>